<reference evidence="1 2" key="1">
    <citation type="journal article" date="2020" name="Mol. Biol. Evol.">
        <title>Distinct Expression and Methylation Patterns for Genes with Different Fates following a Single Whole-Genome Duplication in Flowering Plants.</title>
        <authorList>
            <person name="Shi T."/>
            <person name="Rahmani R.S."/>
            <person name="Gugger P.F."/>
            <person name="Wang M."/>
            <person name="Li H."/>
            <person name="Zhang Y."/>
            <person name="Li Z."/>
            <person name="Wang Q."/>
            <person name="Van de Peer Y."/>
            <person name="Marchal K."/>
            <person name="Chen J."/>
        </authorList>
    </citation>
    <scope>NUCLEOTIDE SEQUENCE [LARGE SCALE GENOMIC DNA]</scope>
    <source>
        <tissue evidence="1">Leaf</tissue>
    </source>
</reference>
<dbReference type="AlphaFoldDB" id="A0A822YTY1"/>
<evidence type="ECO:0000313" key="2">
    <source>
        <dbReference type="Proteomes" id="UP000607653"/>
    </source>
</evidence>
<organism evidence="1 2">
    <name type="scientific">Nelumbo nucifera</name>
    <name type="common">Sacred lotus</name>
    <dbReference type="NCBI Taxonomy" id="4432"/>
    <lineage>
        <taxon>Eukaryota</taxon>
        <taxon>Viridiplantae</taxon>
        <taxon>Streptophyta</taxon>
        <taxon>Embryophyta</taxon>
        <taxon>Tracheophyta</taxon>
        <taxon>Spermatophyta</taxon>
        <taxon>Magnoliopsida</taxon>
        <taxon>Proteales</taxon>
        <taxon>Nelumbonaceae</taxon>
        <taxon>Nelumbo</taxon>
    </lineage>
</organism>
<keyword evidence="2" id="KW-1185">Reference proteome</keyword>
<accession>A0A822YTY1</accession>
<protein>
    <submittedName>
        <fullName evidence="1">Uncharacterized protein</fullName>
    </submittedName>
</protein>
<sequence>MEKVASTIDPGSLYNQLVMEKVVFSGMDHRESLFLMSSVPERYLMDLESNASKNSNQPTQA</sequence>
<proteinExistence type="predicted"/>
<dbReference type="Proteomes" id="UP000607653">
    <property type="component" value="Unassembled WGS sequence"/>
</dbReference>
<gene>
    <name evidence="1" type="ORF">HUJ06_006610</name>
</gene>
<evidence type="ECO:0000313" key="1">
    <source>
        <dbReference type="EMBL" id="DAD35970.1"/>
    </source>
</evidence>
<comment type="caution">
    <text evidence="1">The sequence shown here is derived from an EMBL/GenBank/DDBJ whole genome shotgun (WGS) entry which is preliminary data.</text>
</comment>
<name>A0A822YTY1_NELNU</name>
<dbReference type="EMBL" id="DUZY01000004">
    <property type="protein sequence ID" value="DAD35970.1"/>
    <property type="molecule type" value="Genomic_DNA"/>
</dbReference>